<evidence type="ECO:0000256" key="5">
    <source>
        <dbReference type="ARBA" id="ARBA00023136"/>
    </source>
</evidence>
<evidence type="ECO:0000256" key="4">
    <source>
        <dbReference type="ARBA" id="ARBA00022989"/>
    </source>
</evidence>
<dbReference type="InterPro" id="IPR011701">
    <property type="entry name" value="MFS"/>
</dbReference>
<feature type="transmembrane region" description="Helical" evidence="6">
    <location>
        <begin position="239"/>
        <end position="257"/>
    </location>
</feature>
<evidence type="ECO:0000313" key="9">
    <source>
        <dbReference type="Proteomes" id="UP000443843"/>
    </source>
</evidence>
<organism evidence="8 9">
    <name type="scientific">Pseudooceanicola pacificus</name>
    <dbReference type="NCBI Taxonomy" id="2676438"/>
    <lineage>
        <taxon>Bacteria</taxon>
        <taxon>Pseudomonadati</taxon>
        <taxon>Pseudomonadota</taxon>
        <taxon>Alphaproteobacteria</taxon>
        <taxon>Rhodobacterales</taxon>
        <taxon>Paracoccaceae</taxon>
        <taxon>Pseudooceanicola</taxon>
    </lineage>
</organism>
<evidence type="ECO:0000256" key="3">
    <source>
        <dbReference type="ARBA" id="ARBA00022692"/>
    </source>
</evidence>
<dbReference type="GO" id="GO:0022857">
    <property type="term" value="F:transmembrane transporter activity"/>
    <property type="evidence" value="ECO:0007669"/>
    <property type="project" value="InterPro"/>
</dbReference>
<evidence type="ECO:0000313" key="8">
    <source>
        <dbReference type="EMBL" id="MWB76495.1"/>
    </source>
</evidence>
<dbReference type="PROSITE" id="PS50850">
    <property type="entry name" value="MFS"/>
    <property type="match status" value="1"/>
</dbReference>
<dbReference type="SUPFAM" id="SSF103473">
    <property type="entry name" value="MFS general substrate transporter"/>
    <property type="match status" value="1"/>
</dbReference>
<dbReference type="Pfam" id="PF07690">
    <property type="entry name" value="MFS_1"/>
    <property type="match status" value="2"/>
</dbReference>
<dbReference type="InterPro" id="IPR020846">
    <property type="entry name" value="MFS_dom"/>
</dbReference>
<gene>
    <name evidence="8" type="ORF">GLS40_00500</name>
</gene>
<evidence type="ECO:0000256" key="1">
    <source>
        <dbReference type="ARBA" id="ARBA00004651"/>
    </source>
</evidence>
<dbReference type="PANTHER" id="PTHR43124">
    <property type="entry name" value="PURINE EFFLUX PUMP PBUE"/>
    <property type="match status" value="1"/>
</dbReference>
<dbReference type="RefSeq" id="WP_160380642.1">
    <property type="nucleotide sequence ID" value="NZ_WNXQ01000001.1"/>
</dbReference>
<dbReference type="GO" id="GO:0005886">
    <property type="term" value="C:plasma membrane"/>
    <property type="evidence" value="ECO:0007669"/>
    <property type="project" value="UniProtKB-SubCell"/>
</dbReference>
<reference evidence="8 9" key="1">
    <citation type="submission" date="2019-11" db="EMBL/GenBank/DDBJ databases">
        <title>Pseudooceanicola pacifica sp. nov., isolated from deep-sea sediment of the Pacific Ocean.</title>
        <authorList>
            <person name="Lyu L."/>
        </authorList>
    </citation>
    <scope>NUCLEOTIDE SEQUENCE [LARGE SCALE GENOMIC DNA]</scope>
    <source>
        <strain evidence="8 9">216_PA32_1</strain>
    </source>
</reference>
<accession>A0A844W060</accession>
<feature type="transmembrane region" description="Helical" evidence="6">
    <location>
        <begin position="269"/>
        <end position="288"/>
    </location>
</feature>
<proteinExistence type="predicted"/>
<sequence>MRIDILLLCFAYVLSQFYRSFLAVLTGMLERDVGTTAEDLALASGLWFLVFAAMQVPVGLALDRIGPRRSSSVLLLIGGAGGAAVFALATQPWHIVAAMALLGVGCSNILMAAYYIFARTYAPAVFATLAAVFLGTGMLGNLAGSLPMALAAEAFGWRGCMAVLALVSAVVSVGLFVLIKDPPPPEGDAKGGLLDLLKIPAFWLLVPMILGCYGPTAGLRGLWIGPYFRETFGADPTQVGQAALMLAIAMILGTYAYGPLDRWFGTRKWVVLAGNAGALACLLGLILVPGLGPVGAGALFVGMGLLGASYPLIMAHGRAFAPPHLVGRAVTLVNLLALGAAGLMQMVSGRLHAAAGVEGAAAFIPVFWMYAAVMGLGIVVYLFAEDRTD</sequence>
<protein>
    <submittedName>
        <fullName evidence="8">MFS transporter</fullName>
    </submittedName>
</protein>
<comment type="subcellular location">
    <subcellularLocation>
        <location evidence="1">Cell membrane</location>
        <topology evidence="1">Multi-pass membrane protein</topology>
    </subcellularLocation>
</comment>
<feature type="transmembrane region" description="Helical" evidence="6">
    <location>
        <begin position="40"/>
        <end position="61"/>
    </location>
</feature>
<dbReference type="InterPro" id="IPR050189">
    <property type="entry name" value="MFS_Efflux_Transporters"/>
</dbReference>
<feature type="transmembrane region" description="Helical" evidence="6">
    <location>
        <begin position="124"/>
        <end position="143"/>
    </location>
</feature>
<dbReference type="PANTHER" id="PTHR43124:SF3">
    <property type="entry name" value="CHLORAMPHENICOL EFFLUX PUMP RV0191"/>
    <property type="match status" value="1"/>
</dbReference>
<keyword evidence="5 6" id="KW-0472">Membrane</keyword>
<keyword evidence="9" id="KW-1185">Reference proteome</keyword>
<dbReference type="AlphaFoldDB" id="A0A844W060"/>
<keyword evidence="2" id="KW-1003">Cell membrane</keyword>
<feature type="transmembrane region" description="Helical" evidence="6">
    <location>
        <begin position="5"/>
        <end position="28"/>
    </location>
</feature>
<feature type="transmembrane region" description="Helical" evidence="6">
    <location>
        <begin position="155"/>
        <end position="179"/>
    </location>
</feature>
<dbReference type="EMBL" id="WNXQ01000001">
    <property type="protein sequence ID" value="MWB76495.1"/>
    <property type="molecule type" value="Genomic_DNA"/>
</dbReference>
<dbReference type="Gene3D" id="1.20.1250.20">
    <property type="entry name" value="MFS general substrate transporter like domains"/>
    <property type="match status" value="2"/>
</dbReference>
<evidence type="ECO:0000259" key="7">
    <source>
        <dbReference type="PROSITE" id="PS50850"/>
    </source>
</evidence>
<dbReference type="InterPro" id="IPR036259">
    <property type="entry name" value="MFS_trans_sf"/>
</dbReference>
<comment type="caution">
    <text evidence="8">The sequence shown here is derived from an EMBL/GenBank/DDBJ whole genome shotgun (WGS) entry which is preliminary data.</text>
</comment>
<name>A0A844W060_9RHOB</name>
<feature type="transmembrane region" description="Helical" evidence="6">
    <location>
        <begin position="359"/>
        <end position="384"/>
    </location>
</feature>
<feature type="transmembrane region" description="Helical" evidence="6">
    <location>
        <begin position="294"/>
        <end position="313"/>
    </location>
</feature>
<feature type="transmembrane region" description="Helical" evidence="6">
    <location>
        <begin position="325"/>
        <end position="347"/>
    </location>
</feature>
<keyword evidence="4 6" id="KW-1133">Transmembrane helix</keyword>
<dbReference type="Proteomes" id="UP000443843">
    <property type="component" value="Unassembled WGS sequence"/>
</dbReference>
<feature type="transmembrane region" description="Helical" evidence="6">
    <location>
        <begin position="95"/>
        <end position="117"/>
    </location>
</feature>
<evidence type="ECO:0000256" key="2">
    <source>
        <dbReference type="ARBA" id="ARBA00022475"/>
    </source>
</evidence>
<feature type="transmembrane region" description="Helical" evidence="6">
    <location>
        <begin position="73"/>
        <end position="89"/>
    </location>
</feature>
<keyword evidence="3 6" id="KW-0812">Transmembrane</keyword>
<evidence type="ECO:0000256" key="6">
    <source>
        <dbReference type="SAM" id="Phobius"/>
    </source>
</evidence>
<feature type="transmembrane region" description="Helical" evidence="6">
    <location>
        <begin position="200"/>
        <end position="219"/>
    </location>
</feature>
<feature type="domain" description="Major facilitator superfamily (MFS) profile" evidence="7">
    <location>
        <begin position="4"/>
        <end position="389"/>
    </location>
</feature>